<keyword evidence="2" id="KW-1185">Reference proteome</keyword>
<dbReference type="EMBL" id="JARIHO010000049">
    <property type="protein sequence ID" value="KAJ7321838.1"/>
    <property type="molecule type" value="Genomic_DNA"/>
</dbReference>
<gene>
    <name evidence="1" type="ORF">DFH08DRAFT_636193</name>
</gene>
<sequence length="87" mass="9856">VCQQVEGKYQVETGKTISLGHHTLRCLVNGGKSKSLSNEAKGWLLPDEVEVVIRYAIEVTNHRFPLTHRRLKEHVDEICTARLGSQF</sequence>
<accession>A0AAD6ZGE5</accession>
<evidence type="ECO:0000313" key="1">
    <source>
        <dbReference type="EMBL" id="KAJ7321838.1"/>
    </source>
</evidence>
<protein>
    <submittedName>
        <fullName evidence="1">Uncharacterized protein</fullName>
    </submittedName>
</protein>
<reference evidence="1" key="1">
    <citation type="submission" date="2023-03" db="EMBL/GenBank/DDBJ databases">
        <title>Massive genome expansion in bonnet fungi (Mycena s.s.) driven by repeated elements and novel gene families across ecological guilds.</title>
        <authorList>
            <consortium name="Lawrence Berkeley National Laboratory"/>
            <person name="Harder C.B."/>
            <person name="Miyauchi S."/>
            <person name="Viragh M."/>
            <person name="Kuo A."/>
            <person name="Thoen E."/>
            <person name="Andreopoulos B."/>
            <person name="Lu D."/>
            <person name="Skrede I."/>
            <person name="Drula E."/>
            <person name="Henrissat B."/>
            <person name="Morin E."/>
            <person name="Kohler A."/>
            <person name="Barry K."/>
            <person name="LaButti K."/>
            <person name="Morin E."/>
            <person name="Salamov A."/>
            <person name="Lipzen A."/>
            <person name="Mereny Z."/>
            <person name="Hegedus B."/>
            <person name="Baldrian P."/>
            <person name="Stursova M."/>
            <person name="Weitz H."/>
            <person name="Taylor A."/>
            <person name="Grigoriev I.V."/>
            <person name="Nagy L.G."/>
            <person name="Martin F."/>
            <person name="Kauserud H."/>
        </authorList>
    </citation>
    <scope>NUCLEOTIDE SEQUENCE</scope>
    <source>
        <strain evidence="1">CBHHK002</strain>
    </source>
</reference>
<feature type="non-terminal residue" evidence="1">
    <location>
        <position position="1"/>
    </location>
</feature>
<comment type="caution">
    <text evidence="1">The sequence shown here is derived from an EMBL/GenBank/DDBJ whole genome shotgun (WGS) entry which is preliminary data.</text>
</comment>
<dbReference type="Proteomes" id="UP001218218">
    <property type="component" value="Unassembled WGS sequence"/>
</dbReference>
<feature type="non-terminal residue" evidence="1">
    <location>
        <position position="87"/>
    </location>
</feature>
<organism evidence="1 2">
    <name type="scientific">Mycena albidolilacea</name>
    <dbReference type="NCBI Taxonomy" id="1033008"/>
    <lineage>
        <taxon>Eukaryota</taxon>
        <taxon>Fungi</taxon>
        <taxon>Dikarya</taxon>
        <taxon>Basidiomycota</taxon>
        <taxon>Agaricomycotina</taxon>
        <taxon>Agaricomycetes</taxon>
        <taxon>Agaricomycetidae</taxon>
        <taxon>Agaricales</taxon>
        <taxon>Marasmiineae</taxon>
        <taxon>Mycenaceae</taxon>
        <taxon>Mycena</taxon>
    </lineage>
</organism>
<name>A0AAD6ZGE5_9AGAR</name>
<evidence type="ECO:0000313" key="2">
    <source>
        <dbReference type="Proteomes" id="UP001218218"/>
    </source>
</evidence>
<proteinExistence type="predicted"/>
<dbReference type="AlphaFoldDB" id="A0AAD6ZGE5"/>